<sequence length="73" mass="8033">MNKVLKLIFNNSKGKTSVITLHNPKSVDADTAKAAMQKIIDANIFDNAEINPYATIVGAKYYETQSTPIFDAE</sequence>
<dbReference type="Pfam" id="PF11148">
    <property type="entry name" value="DUF2922"/>
    <property type="match status" value="1"/>
</dbReference>
<keyword evidence="2" id="KW-0614">Plasmid</keyword>
<dbReference type="InterPro" id="IPR021321">
    <property type="entry name" value="DUF2922"/>
</dbReference>
<evidence type="ECO:0000313" key="1">
    <source>
        <dbReference type="EMBL" id="AOG27164.1"/>
    </source>
</evidence>
<dbReference type="EMBL" id="CP016630">
    <property type="protein sequence ID" value="AOG27164.1"/>
    <property type="molecule type" value="Genomic_DNA"/>
</dbReference>
<proteinExistence type="predicted"/>
<dbReference type="EMBL" id="CP016630">
    <property type="protein sequence ID" value="AOG27186.1"/>
    <property type="molecule type" value="Genomic_DNA"/>
</dbReference>
<dbReference type="AlphaFoldDB" id="A0A9W3SMY0"/>
<protein>
    <recommendedName>
        <fullName evidence="4">DUF2922 domain-containing protein</fullName>
    </recommendedName>
</protein>
<geneLocation type="plasmid" evidence="2">
    <name>LJBSp1</name>
</geneLocation>
<evidence type="ECO:0008006" key="4">
    <source>
        <dbReference type="Google" id="ProtNLM"/>
    </source>
</evidence>
<name>A0A9W3SMY0_LACJH</name>
<evidence type="ECO:0000313" key="2">
    <source>
        <dbReference type="EMBL" id="AOG27186.1"/>
    </source>
</evidence>
<accession>A0A9W3SMY0</accession>
<geneLocation type="plasmid" evidence="3">
    <name>unnamed1</name>
</geneLocation>
<reference evidence="2 3" key="1">
    <citation type="submission" date="2016-07" db="EMBL/GenBank/DDBJ databases">
        <title>Genome sequencing project for further understanding the molecular mechanisms of preventing non-alcoholic fatty liver disease.</title>
        <authorList>
            <person name="Wang H."/>
        </authorList>
    </citation>
    <scope>NUCLEOTIDE SEQUENCE [LARGE SCALE GENOMIC DNA]</scope>
    <source>
        <strain evidence="2 3">BS15</strain>
        <plasmid evidence="2">LJBSp1</plasmid>
        <plasmid evidence="3">unnamed1</plasmid>
    </source>
</reference>
<dbReference type="Proteomes" id="UP000094691">
    <property type="component" value="Plasmid LJBSp1"/>
</dbReference>
<gene>
    <name evidence="1" type="ORF">BBP16_10010</name>
    <name evidence="2" type="ORF">BBP16_10145</name>
</gene>
<evidence type="ECO:0000313" key="3">
    <source>
        <dbReference type="Proteomes" id="UP000094691"/>
    </source>
</evidence>
<organism evidence="2 3">
    <name type="scientific">Lactobacillus johnsonii</name>
    <dbReference type="NCBI Taxonomy" id="33959"/>
    <lineage>
        <taxon>Bacteria</taxon>
        <taxon>Bacillati</taxon>
        <taxon>Bacillota</taxon>
        <taxon>Bacilli</taxon>
        <taxon>Lactobacillales</taxon>
        <taxon>Lactobacillaceae</taxon>
        <taxon>Lactobacillus</taxon>
    </lineage>
</organism>